<dbReference type="PANTHER" id="PTHR10404:SF75">
    <property type="entry name" value="GLUTAMATE CARBOXYPEPTIDASE AMP1-RELATED"/>
    <property type="match status" value="1"/>
</dbReference>
<dbReference type="PANTHER" id="PTHR10404">
    <property type="entry name" value="N-ACETYLATED-ALPHA-LINKED ACIDIC DIPEPTIDASE"/>
    <property type="match status" value="1"/>
</dbReference>
<dbReference type="GO" id="GO:0004180">
    <property type="term" value="F:carboxypeptidase activity"/>
    <property type="evidence" value="ECO:0007669"/>
    <property type="project" value="UniProtKB-KW"/>
</dbReference>
<reference evidence="3" key="1">
    <citation type="submission" date="2020-06" db="EMBL/GenBank/DDBJ databases">
        <authorList>
            <person name="Li T."/>
            <person name="Hu X."/>
            <person name="Zhang T."/>
            <person name="Song X."/>
            <person name="Zhang H."/>
            <person name="Dai N."/>
            <person name="Sheng W."/>
            <person name="Hou X."/>
            <person name="Wei L."/>
        </authorList>
    </citation>
    <scope>NUCLEOTIDE SEQUENCE</scope>
    <source>
        <strain evidence="3">KEN1</strain>
        <tissue evidence="3">Leaf</tissue>
    </source>
</reference>
<name>A0AAW2VE81_9LAMI</name>
<dbReference type="InterPro" id="IPR039373">
    <property type="entry name" value="Peptidase_M28B"/>
</dbReference>
<dbReference type="Gene3D" id="3.50.30.30">
    <property type="match status" value="1"/>
</dbReference>
<gene>
    <name evidence="3" type="ORF">Slati_2837900</name>
</gene>
<dbReference type="InterPro" id="IPR046450">
    <property type="entry name" value="PA_dom_sf"/>
</dbReference>
<protein>
    <submittedName>
        <fullName evidence="3">Glutamate carboxypeptidase AMP1</fullName>
    </submittedName>
</protein>
<proteinExistence type="predicted"/>
<evidence type="ECO:0000256" key="1">
    <source>
        <dbReference type="ARBA" id="ARBA00023180"/>
    </source>
</evidence>
<accession>A0AAW2VE81</accession>
<sequence>MPFSAKHSSTLLYILTLSLLALYTTLRHRPHPPPASANTHRNTPYYRDAFLSSASNYTIAAYLRHLTLRPHLAGTPLSLSTALYVQSHFQSLGLTTHLTSLSSSTPSTPLCPRVLATAVFSPLPSPNPPSPKMALWRHTTLTPPPARRTGVGVKGCVGIVRRGSGMSRYEVVANAAAHGVSAVLMYTEGEYKEGVERGTVMNGLGDPLTPGWAGIEGGEKLDLNDPRVTEKFPAVPSLPVSEAAAESIIRSLEGAGVPYE</sequence>
<keyword evidence="3" id="KW-0645">Protease</keyword>
<dbReference type="SUPFAM" id="SSF52025">
    <property type="entry name" value="PA domain"/>
    <property type="match status" value="1"/>
</dbReference>
<organism evidence="3">
    <name type="scientific">Sesamum latifolium</name>
    <dbReference type="NCBI Taxonomy" id="2727402"/>
    <lineage>
        <taxon>Eukaryota</taxon>
        <taxon>Viridiplantae</taxon>
        <taxon>Streptophyta</taxon>
        <taxon>Embryophyta</taxon>
        <taxon>Tracheophyta</taxon>
        <taxon>Spermatophyta</taxon>
        <taxon>Magnoliopsida</taxon>
        <taxon>eudicotyledons</taxon>
        <taxon>Gunneridae</taxon>
        <taxon>Pentapetalae</taxon>
        <taxon>asterids</taxon>
        <taxon>lamiids</taxon>
        <taxon>Lamiales</taxon>
        <taxon>Pedaliaceae</taxon>
        <taxon>Sesamum</taxon>
    </lineage>
</organism>
<keyword evidence="3" id="KW-0378">Hydrolase</keyword>
<dbReference type="EMBL" id="JACGWN010000010">
    <property type="protein sequence ID" value="KAL0426631.1"/>
    <property type="molecule type" value="Genomic_DNA"/>
</dbReference>
<reference evidence="3" key="2">
    <citation type="journal article" date="2024" name="Plant">
        <title>Genomic evolution and insights into agronomic trait innovations of Sesamum species.</title>
        <authorList>
            <person name="Miao H."/>
            <person name="Wang L."/>
            <person name="Qu L."/>
            <person name="Liu H."/>
            <person name="Sun Y."/>
            <person name="Le M."/>
            <person name="Wang Q."/>
            <person name="Wei S."/>
            <person name="Zheng Y."/>
            <person name="Lin W."/>
            <person name="Duan Y."/>
            <person name="Cao H."/>
            <person name="Xiong S."/>
            <person name="Wang X."/>
            <person name="Wei L."/>
            <person name="Li C."/>
            <person name="Ma Q."/>
            <person name="Ju M."/>
            <person name="Zhao R."/>
            <person name="Li G."/>
            <person name="Mu C."/>
            <person name="Tian Q."/>
            <person name="Mei H."/>
            <person name="Zhang T."/>
            <person name="Gao T."/>
            <person name="Zhang H."/>
        </authorList>
    </citation>
    <scope>NUCLEOTIDE SEQUENCE</scope>
    <source>
        <strain evidence="3">KEN1</strain>
    </source>
</reference>
<dbReference type="AlphaFoldDB" id="A0AAW2VE81"/>
<feature type="chain" id="PRO_5043643659" evidence="2">
    <location>
        <begin position="28"/>
        <end position="260"/>
    </location>
</feature>
<keyword evidence="2" id="KW-0732">Signal</keyword>
<keyword evidence="3" id="KW-0121">Carboxypeptidase</keyword>
<keyword evidence="1" id="KW-0325">Glycoprotein</keyword>
<evidence type="ECO:0000313" key="3">
    <source>
        <dbReference type="EMBL" id="KAL0426631.1"/>
    </source>
</evidence>
<feature type="signal peptide" evidence="2">
    <location>
        <begin position="1"/>
        <end position="27"/>
    </location>
</feature>
<comment type="caution">
    <text evidence="3">The sequence shown here is derived from an EMBL/GenBank/DDBJ whole genome shotgun (WGS) entry which is preliminary data.</text>
</comment>
<evidence type="ECO:0000256" key="2">
    <source>
        <dbReference type="SAM" id="SignalP"/>
    </source>
</evidence>